<feature type="coiled-coil region" evidence="1">
    <location>
        <begin position="7"/>
        <end position="34"/>
    </location>
</feature>
<accession>A0AAE3AF75</accession>
<dbReference type="RefSeq" id="WP_302928534.1">
    <property type="nucleotide sequence ID" value="NZ_JAJEPW010000015.1"/>
</dbReference>
<name>A0AAE3AF75_9FIRM</name>
<proteinExistence type="predicted"/>
<dbReference type="AlphaFoldDB" id="A0AAE3AF75"/>
<sequence length="58" mass="6900">MNRRIRKKREKQQLAQAIRELVTLAEKRQQKRQEAIDRFLTAYSAYLAKQGGAERRTP</sequence>
<evidence type="ECO:0000313" key="3">
    <source>
        <dbReference type="Proteomes" id="UP001199319"/>
    </source>
</evidence>
<gene>
    <name evidence="2" type="ORF">LKD37_06920</name>
</gene>
<keyword evidence="3" id="KW-1185">Reference proteome</keyword>
<dbReference type="Proteomes" id="UP001199319">
    <property type="component" value="Unassembled WGS sequence"/>
</dbReference>
<reference evidence="2" key="1">
    <citation type="submission" date="2021-10" db="EMBL/GenBank/DDBJ databases">
        <title>Anaerobic single-cell dispensing facilitates the cultivation of human gut bacteria.</title>
        <authorList>
            <person name="Afrizal A."/>
        </authorList>
    </citation>
    <scope>NUCLEOTIDE SEQUENCE</scope>
    <source>
        <strain evidence="2">CLA-AA-H272</strain>
    </source>
</reference>
<comment type="caution">
    <text evidence="2">The sequence shown here is derived from an EMBL/GenBank/DDBJ whole genome shotgun (WGS) entry which is preliminary data.</text>
</comment>
<protein>
    <submittedName>
        <fullName evidence="2">Uncharacterized protein</fullName>
    </submittedName>
</protein>
<dbReference type="EMBL" id="JAJEPW010000015">
    <property type="protein sequence ID" value="MCC2129250.1"/>
    <property type="molecule type" value="Genomic_DNA"/>
</dbReference>
<evidence type="ECO:0000256" key="1">
    <source>
        <dbReference type="SAM" id="Coils"/>
    </source>
</evidence>
<keyword evidence="1" id="KW-0175">Coiled coil</keyword>
<evidence type="ECO:0000313" key="2">
    <source>
        <dbReference type="EMBL" id="MCC2129250.1"/>
    </source>
</evidence>
<organism evidence="2 3">
    <name type="scientific">Brotocaccenecus cirricatena</name>
    <dbReference type="NCBI Taxonomy" id="3064195"/>
    <lineage>
        <taxon>Bacteria</taxon>
        <taxon>Bacillati</taxon>
        <taxon>Bacillota</taxon>
        <taxon>Clostridia</taxon>
        <taxon>Eubacteriales</taxon>
        <taxon>Oscillospiraceae</taxon>
        <taxon>Brotocaccenecus</taxon>
    </lineage>
</organism>